<name>A0A5P3XDV8_PARBF</name>
<evidence type="ECO:0000313" key="1">
    <source>
        <dbReference type="EMBL" id="QEZ68003.1"/>
    </source>
</evidence>
<accession>A0A5P3XDV8</accession>
<proteinExistence type="predicted"/>
<dbReference type="EMBL" id="CP032452">
    <property type="protein sequence ID" value="QEZ68003.1"/>
    <property type="molecule type" value="Genomic_DNA"/>
</dbReference>
<dbReference type="Pfam" id="PF05133">
    <property type="entry name" value="SPP1_portal"/>
    <property type="match status" value="1"/>
</dbReference>
<organism evidence="1 2">
    <name type="scientific">Paraclostridium bifermentans</name>
    <name type="common">Clostridium bifermentans</name>
    <dbReference type="NCBI Taxonomy" id="1490"/>
    <lineage>
        <taxon>Bacteria</taxon>
        <taxon>Bacillati</taxon>
        <taxon>Bacillota</taxon>
        <taxon>Clostridia</taxon>
        <taxon>Peptostreptococcales</taxon>
        <taxon>Peptostreptococcaceae</taxon>
        <taxon>Paraclostridium</taxon>
    </lineage>
</organism>
<gene>
    <name evidence="1" type="ORF">D4A35_03275</name>
</gene>
<dbReference type="Proteomes" id="UP000326961">
    <property type="component" value="Chromosome"/>
</dbReference>
<protein>
    <submittedName>
        <fullName evidence="1">Phage portal protein</fullName>
    </submittedName>
</protein>
<dbReference type="InterPro" id="IPR021145">
    <property type="entry name" value="Portal_protein_SPP1_Gp6-like"/>
</dbReference>
<sequence length="473" mass="54662">MGGETVINIIKSELEGLYGSEVIKEHSDIINLYDIYEGPGQDWVVDEEDYVPTKKKVNYIKKLIKEEARFLFGKAPTFSIAVDDDTLKDQAEKINKYIRKLLKKNLFEDKLIKAARDCFIGKRVAIKLHADTITKTIRIMFVPSLEFVYEPFDDRVDELRKIIFFYQLNQAETKNEQRIWKQKYEMVKDKCILNEGIYDGYGTPIEIISKDVDLKLTGIPAYVILNDGLSGDLKGESDVEELHDNAVAYNKLSSEDIDALRKGMNRIIYGTDVDPDASKHFKIKPGSYWDVATDPSAGEGKQAQIGTVETDFNYNERMENTLNRIKSDMHEVLNIPLINNQDLKGMMTSGKSMKALYWQLITRCEEKMKAWRPALEWMIKATLEMIEVYNITKLPILEEYEVVVENQYPLQEDEDTEKTIDMQQVNTQTMSRKTYIKKWANATDEIADEELKQIQLEKTMLEDSIGMIEEVVE</sequence>
<evidence type="ECO:0000313" key="2">
    <source>
        <dbReference type="Proteomes" id="UP000326961"/>
    </source>
</evidence>
<dbReference type="AlphaFoldDB" id="A0A5P3XDV8"/>
<reference evidence="1 2" key="1">
    <citation type="submission" date="2018-09" db="EMBL/GenBank/DDBJ databases">
        <title>A clostridial neurotoxin that targets Anopheles mosquitoes.</title>
        <authorList>
            <person name="Contreras E."/>
            <person name="Masuyer G."/>
            <person name="Qureshi N."/>
            <person name="Chawla S."/>
            <person name="Lim H.L."/>
            <person name="Chen J."/>
            <person name="Stenmark P."/>
            <person name="Gill S."/>
        </authorList>
    </citation>
    <scope>NUCLEOTIDE SEQUENCE [LARGE SCALE GENOMIC DNA]</scope>
    <source>
        <strain evidence="1 2">Cbm</strain>
    </source>
</reference>